<reference evidence="7" key="2">
    <citation type="submission" date="2015-01" db="EMBL/GenBank/DDBJ databases">
        <title>Evolutionary Origins and Diversification of the Mycorrhizal Mutualists.</title>
        <authorList>
            <consortium name="DOE Joint Genome Institute"/>
            <consortium name="Mycorrhizal Genomics Consortium"/>
            <person name="Kohler A."/>
            <person name="Kuo A."/>
            <person name="Nagy L.G."/>
            <person name="Floudas D."/>
            <person name="Copeland A."/>
            <person name="Barry K.W."/>
            <person name="Cichocki N."/>
            <person name="Veneault-Fourrey C."/>
            <person name="LaButti K."/>
            <person name="Lindquist E.A."/>
            <person name="Lipzen A."/>
            <person name="Lundell T."/>
            <person name="Morin E."/>
            <person name="Murat C."/>
            <person name="Riley R."/>
            <person name="Ohm R."/>
            <person name="Sun H."/>
            <person name="Tunlid A."/>
            <person name="Henrissat B."/>
            <person name="Grigoriev I.V."/>
            <person name="Hibbett D.S."/>
            <person name="Martin F."/>
        </authorList>
    </citation>
    <scope>NUCLEOTIDE SEQUENCE [LARGE SCALE GENOMIC DNA]</scope>
    <source>
        <strain evidence="7">LaAM-08-1</strain>
    </source>
</reference>
<dbReference type="Proteomes" id="UP000054477">
    <property type="component" value="Unassembled WGS sequence"/>
</dbReference>
<name>A0A0C9Y0V5_9AGAR</name>
<evidence type="ECO:0000313" key="7">
    <source>
        <dbReference type="Proteomes" id="UP000054477"/>
    </source>
</evidence>
<dbReference type="SUPFAM" id="SSF51445">
    <property type="entry name" value="(Trans)glycosidases"/>
    <property type="match status" value="1"/>
</dbReference>
<evidence type="ECO:0000259" key="5">
    <source>
        <dbReference type="Pfam" id="PF00150"/>
    </source>
</evidence>
<sequence>MHALKGFLHRHDQRLQPRGTDAVASGVKNIFAYRKQRGVNLGAWFVLERWITNAPFQFAEGPGQSDLDIARGKDAKVILESHWDTWISEDDWDWLAERGINTVRIPIGYYHICGADRTVLDGTDFFPYYDMYVGAWARIIRALENAACRGIGVLLDLHAAPGKQNDDAHAGTSDRANFFNDPHNQTCTVHALRVLVNNIVSLWGDNQPPLLNVVGVELINEPRPPSGHALQSWYTFAMHELRSLDSKIPIYLGDCWRTEFYANYLVDERPSALTVLDHHLYRCFTESDIRTSAESHTLSLADPNAETPVILARAAEKLGRVGCGIVIGEWSGALNPGSLRGGTKEKENYVRAQLDLFEEHCGGWFFWTYKKQDRGDTGWSLRDAVQAGIFPPWVGLKAKRSPIGDEQRWREARDGQKQRSLQLHTEYWKKLGISKHELFEVGFRDGWDDAYMFFNSQSHSTAVAELGFDRAWAYRKTKHHGKYYWEYEHGFLQGVKGARKDFEHTYC</sequence>
<gene>
    <name evidence="6" type="ORF">K443DRAFT_676638</name>
</gene>
<dbReference type="GO" id="GO:0005576">
    <property type="term" value="C:extracellular region"/>
    <property type="evidence" value="ECO:0007669"/>
    <property type="project" value="TreeGrafter"/>
</dbReference>
<proteinExistence type="inferred from homology"/>
<feature type="domain" description="Glycoside hydrolase family 5" evidence="5">
    <location>
        <begin position="87"/>
        <end position="371"/>
    </location>
</feature>
<dbReference type="AlphaFoldDB" id="A0A0C9Y0V5"/>
<dbReference type="OrthoDB" id="1887033at2759"/>
<dbReference type="EMBL" id="KN838578">
    <property type="protein sequence ID" value="KIK03642.1"/>
    <property type="molecule type" value="Genomic_DNA"/>
</dbReference>
<dbReference type="PANTHER" id="PTHR31297:SF43">
    <property type="entry name" value="GLUCAN 1,3-BETA-GLUCOSIDASE 3"/>
    <property type="match status" value="1"/>
</dbReference>
<dbReference type="GO" id="GO:0009986">
    <property type="term" value="C:cell surface"/>
    <property type="evidence" value="ECO:0007669"/>
    <property type="project" value="TreeGrafter"/>
</dbReference>
<dbReference type="InterPro" id="IPR017853">
    <property type="entry name" value="GH"/>
</dbReference>
<evidence type="ECO:0000256" key="2">
    <source>
        <dbReference type="ARBA" id="ARBA00022801"/>
    </source>
</evidence>
<dbReference type="Pfam" id="PF00150">
    <property type="entry name" value="Cellulase"/>
    <property type="match status" value="1"/>
</dbReference>
<keyword evidence="3 4" id="KW-0326">Glycosidase</keyword>
<accession>A0A0C9Y0V5</accession>
<dbReference type="Gene3D" id="3.20.20.80">
    <property type="entry name" value="Glycosidases"/>
    <property type="match status" value="1"/>
</dbReference>
<dbReference type="InterPro" id="IPR018087">
    <property type="entry name" value="Glyco_hydro_5_CS"/>
</dbReference>
<organism evidence="6 7">
    <name type="scientific">Laccaria amethystina LaAM-08-1</name>
    <dbReference type="NCBI Taxonomy" id="1095629"/>
    <lineage>
        <taxon>Eukaryota</taxon>
        <taxon>Fungi</taxon>
        <taxon>Dikarya</taxon>
        <taxon>Basidiomycota</taxon>
        <taxon>Agaricomycotina</taxon>
        <taxon>Agaricomycetes</taxon>
        <taxon>Agaricomycetidae</taxon>
        <taxon>Agaricales</taxon>
        <taxon>Agaricineae</taxon>
        <taxon>Hydnangiaceae</taxon>
        <taxon>Laccaria</taxon>
    </lineage>
</organism>
<dbReference type="InterPro" id="IPR001547">
    <property type="entry name" value="Glyco_hydro_5"/>
</dbReference>
<comment type="similarity">
    <text evidence="1 4">Belongs to the glycosyl hydrolase 5 (cellulase A) family.</text>
</comment>
<dbReference type="GO" id="GO:0046557">
    <property type="term" value="F:glucan endo-1,6-beta-glucosidase activity"/>
    <property type="evidence" value="ECO:0007669"/>
    <property type="project" value="TreeGrafter"/>
</dbReference>
<reference evidence="6 7" key="1">
    <citation type="submission" date="2014-04" db="EMBL/GenBank/DDBJ databases">
        <authorList>
            <consortium name="DOE Joint Genome Institute"/>
            <person name="Kuo A."/>
            <person name="Kohler A."/>
            <person name="Nagy L.G."/>
            <person name="Floudas D."/>
            <person name="Copeland A."/>
            <person name="Barry K.W."/>
            <person name="Cichocki N."/>
            <person name="Veneault-Fourrey C."/>
            <person name="LaButti K."/>
            <person name="Lindquist E.A."/>
            <person name="Lipzen A."/>
            <person name="Lundell T."/>
            <person name="Morin E."/>
            <person name="Murat C."/>
            <person name="Sun H."/>
            <person name="Tunlid A."/>
            <person name="Henrissat B."/>
            <person name="Grigoriev I.V."/>
            <person name="Hibbett D.S."/>
            <person name="Martin F."/>
            <person name="Nordberg H.P."/>
            <person name="Cantor M.N."/>
            <person name="Hua S.X."/>
        </authorList>
    </citation>
    <scope>NUCLEOTIDE SEQUENCE [LARGE SCALE GENOMIC DNA]</scope>
    <source>
        <strain evidence="6 7">LaAM-08-1</strain>
    </source>
</reference>
<dbReference type="PANTHER" id="PTHR31297">
    <property type="entry name" value="GLUCAN ENDO-1,6-BETA-GLUCOSIDASE B"/>
    <property type="match status" value="1"/>
</dbReference>
<dbReference type="STRING" id="1095629.A0A0C9Y0V5"/>
<keyword evidence="2 4" id="KW-0378">Hydrolase</keyword>
<evidence type="ECO:0000313" key="6">
    <source>
        <dbReference type="EMBL" id="KIK03642.1"/>
    </source>
</evidence>
<protein>
    <submittedName>
        <fullName evidence="6">Glycoside hydrolase family 5 protein</fullName>
    </submittedName>
</protein>
<dbReference type="InterPro" id="IPR050386">
    <property type="entry name" value="Glycosyl_hydrolase_5"/>
</dbReference>
<keyword evidence="7" id="KW-1185">Reference proteome</keyword>
<dbReference type="PROSITE" id="PS00659">
    <property type="entry name" value="GLYCOSYL_HYDROL_F5"/>
    <property type="match status" value="1"/>
</dbReference>
<evidence type="ECO:0000256" key="4">
    <source>
        <dbReference type="RuleBase" id="RU361153"/>
    </source>
</evidence>
<evidence type="ECO:0000256" key="1">
    <source>
        <dbReference type="ARBA" id="ARBA00005641"/>
    </source>
</evidence>
<dbReference type="HOGENOM" id="CLU_004624_8_2_1"/>
<evidence type="ECO:0000256" key="3">
    <source>
        <dbReference type="ARBA" id="ARBA00023295"/>
    </source>
</evidence>
<dbReference type="GO" id="GO:0009251">
    <property type="term" value="P:glucan catabolic process"/>
    <property type="evidence" value="ECO:0007669"/>
    <property type="project" value="TreeGrafter"/>
</dbReference>